<dbReference type="UniPathway" id="UPA00148"/>
<evidence type="ECO:0000256" key="4">
    <source>
        <dbReference type="ARBA" id="ARBA00012285"/>
    </source>
</evidence>
<dbReference type="GO" id="GO:0030170">
    <property type="term" value="F:pyridoxal phosphate binding"/>
    <property type="evidence" value="ECO:0007669"/>
    <property type="project" value="InterPro"/>
</dbReference>
<dbReference type="Pfam" id="PF00155">
    <property type="entry name" value="Aminotran_1_2"/>
    <property type="match status" value="1"/>
</dbReference>
<evidence type="ECO:0000256" key="2">
    <source>
        <dbReference type="ARBA" id="ARBA00003444"/>
    </source>
</evidence>
<dbReference type="PROSITE" id="PS00105">
    <property type="entry name" value="AA_TRANSFER_CLASS_1"/>
    <property type="match status" value="1"/>
</dbReference>
<keyword evidence="5" id="KW-0169">Cobalamin biosynthesis</keyword>
<comment type="pathway">
    <text evidence="3">Cofactor biosynthesis; adenosylcobalamin biosynthesis.</text>
</comment>
<keyword evidence="12" id="KW-1185">Reference proteome</keyword>
<name>A0A238XMS7_9PROT</name>
<comment type="cofactor">
    <cofactor evidence="1">
        <name>pyridoxal 5'-phosphate</name>
        <dbReference type="ChEBI" id="CHEBI:597326"/>
    </cofactor>
</comment>
<proteinExistence type="predicted"/>
<dbReference type="InterPro" id="IPR004838">
    <property type="entry name" value="NHTrfase_class1_PyrdxlP-BS"/>
</dbReference>
<dbReference type="Gene3D" id="3.40.640.10">
    <property type="entry name" value="Type I PLP-dependent aspartate aminotransferase-like (Major domain)"/>
    <property type="match status" value="1"/>
</dbReference>
<dbReference type="Gene3D" id="3.90.1150.10">
    <property type="entry name" value="Aspartate Aminotransferase, domain 1"/>
    <property type="match status" value="1"/>
</dbReference>
<dbReference type="EMBL" id="FZOA01000001">
    <property type="protein sequence ID" value="SNR59982.1"/>
    <property type="molecule type" value="Genomic_DNA"/>
</dbReference>
<reference evidence="12" key="1">
    <citation type="submission" date="2017-06" db="EMBL/GenBank/DDBJ databases">
        <authorList>
            <person name="Varghese N."/>
            <person name="Submissions S."/>
        </authorList>
    </citation>
    <scope>NUCLEOTIDE SEQUENCE [LARGE SCALE GENOMIC DNA]</scope>
    <source>
        <strain evidence="12">Ca-68</strain>
    </source>
</reference>
<keyword evidence="7" id="KW-0456">Lyase</keyword>
<evidence type="ECO:0000256" key="5">
    <source>
        <dbReference type="ARBA" id="ARBA00022573"/>
    </source>
</evidence>
<comment type="function">
    <text evidence="2">Decarboxylates L-threonine-O-3-phosphate to yield (R)-1-amino-2-propanol O-2-phosphate, the precursor for the linkage between the nucleotide loop and the corrin ring in cobalamin.</text>
</comment>
<evidence type="ECO:0000256" key="7">
    <source>
        <dbReference type="ARBA" id="ARBA00023239"/>
    </source>
</evidence>
<dbReference type="InterPro" id="IPR005860">
    <property type="entry name" value="CobD"/>
</dbReference>
<comment type="catalytic activity">
    <reaction evidence="9">
        <text>O-phospho-L-threonine + H(+) = (R)-1-aminopropan-2-yl phosphate + CO2</text>
        <dbReference type="Rhea" id="RHEA:11492"/>
        <dbReference type="ChEBI" id="CHEBI:15378"/>
        <dbReference type="ChEBI" id="CHEBI:16526"/>
        <dbReference type="ChEBI" id="CHEBI:58563"/>
        <dbReference type="ChEBI" id="CHEBI:58675"/>
        <dbReference type="EC" id="4.1.1.81"/>
    </reaction>
</comment>
<dbReference type="OrthoDB" id="9799304at2"/>
<feature type="domain" description="Aminotransferase class I/classII large" evidence="10">
    <location>
        <begin position="52"/>
        <end position="308"/>
    </location>
</feature>
<evidence type="ECO:0000256" key="1">
    <source>
        <dbReference type="ARBA" id="ARBA00001933"/>
    </source>
</evidence>
<gene>
    <name evidence="11" type="ORF">SAMN05192560_0034</name>
</gene>
<evidence type="ECO:0000256" key="9">
    <source>
        <dbReference type="ARBA" id="ARBA00048531"/>
    </source>
</evidence>
<dbReference type="Proteomes" id="UP000198305">
    <property type="component" value="Unassembled WGS sequence"/>
</dbReference>
<dbReference type="GO" id="GO:0009236">
    <property type="term" value="P:cobalamin biosynthetic process"/>
    <property type="evidence" value="ECO:0007669"/>
    <property type="project" value="UniProtKB-UniPathway"/>
</dbReference>
<protein>
    <recommendedName>
        <fullName evidence="4">threonine-phosphate decarboxylase</fullName>
        <ecNumber evidence="4">4.1.1.81</ecNumber>
    </recommendedName>
    <alternativeName>
        <fullName evidence="8">L-threonine-O-3-phosphate decarboxylase</fullName>
    </alternativeName>
</protein>
<evidence type="ECO:0000313" key="11">
    <source>
        <dbReference type="EMBL" id="SNR59982.1"/>
    </source>
</evidence>
<sequence>MLEHGGNLHAASLQYGIPLPSWLDLSTGINPYGYPIPDIPAAAWQRLPEPDRQLEQAASSYYGARHLLVTAGSQAAIQTLPRLRPSCRVTVLGPMYAEHAHAWRQHGHIVTEIAHLPDHALLQRTDVLLLCNPNNPTGRLIEPDALLAWHQTLASHGGWMIVDEAFMDSTPQHSLAPASHLPELIILRSLGKFFGLAGARVGFLLAETTLLDQAAELLGPWPVTGPAQFVAHAALTDQVWQHANMSRLTAASQQLAALLQQYGLHPVGGCSLFQWLHTSHSKHLHQELARHGIWTRHFTQYNGLRIGLPPENGWDRFTAALDKLPPAS</sequence>
<evidence type="ECO:0000256" key="3">
    <source>
        <dbReference type="ARBA" id="ARBA00004953"/>
    </source>
</evidence>
<dbReference type="EC" id="4.1.1.81" evidence="4"/>
<keyword evidence="6" id="KW-0663">Pyridoxal phosphate</keyword>
<dbReference type="InterPro" id="IPR015424">
    <property type="entry name" value="PyrdxlP-dep_Trfase"/>
</dbReference>
<dbReference type="InterPro" id="IPR004839">
    <property type="entry name" value="Aminotransferase_I/II_large"/>
</dbReference>
<dbReference type="AlphaFoldDB" id="A0A238XMS7"/>
<dbReference type="PANTHER" id="PTHR42885">
    <property type="entry name" value="HISTIDINOL-PHOSPHATE AMINOTRANSFERASE-RELATED"/>
    <property type="match status" value="1"/>
</dbReference>
<evidence type="ECO:0000256" key="8">
    <source>
        <dbReference type="ARBA" id="ARBA00029996"/>
    </source>
</evidence>
<dbReference type="SUPFAM" id="SSF53383">
    <property type="entry name" value="PLP-dependent transferases"/>
    <property type="match status" value="1"/>
</dbReference>
<accession>A0A238XMS7</accession>
<dbReference type="RefSeq" id="WP_089374217.1">
    <property type="nucleotide sequence ID" value="NZ_FZOA01000001.1"/>
</dbReference>
<dbReference type="CDD" id="cd00609">
    <property type="entry name" value="AAT_like"/>
    <property type="match status" value="1"/>
</dbReference>
<evidence type="ECO:0000259" key="10">
    <source>
        <dbReference type="Pfam" id="PF00155"/>
    </source>
</evidence>
<evidence type="ECO:0000313" key="12">
    <source>
        <dbReference type="Proteomes" id="UP000198305"/>
    </source>
</evidence>
<dbReference type="PANTHER" id="PTHR42885:SF1">
    <property type="entry name" value="THREONINE-PHOSPHATE DECARBOXYLASE"/>
    <property type="match status" value="1"/>
</dbReference>
<dbReference type="NCBIfam" id="TIGR01140">
    <property type="entry name" value="L_thr_O3P_dcar"/>
    <property type="match status" value="1"/>
</dbReference>
<evidence type="ECO:0000256" key="6">
    <source>
        <dbReference type="ARBA" id="ARBA00022898"/>
    </source>
</evidence>
<dbReference type="InterPro" id="IPR015422">
    <property type="entry name" value="PyrdxlP-dep_Trfase_small"/>
</dbReference>
<dbReference type="InterPro" id="IPR015421">
    <property type="entry name" value="PyrdxlP-dep_Trfase_major"/>
</dbReference>
<dbReference type="GO" id="GO:0048472">
    <property type="term" value="F:threonine-phosphate decarboxylase activity"/>
    <property type="evidence" value="ECO:0007669"/>
    <property type="project" value="UniProtKB-EC"/>
</dbReference>
<organism evidence="11 12">
    <name type="scientific">Methylobacillus rhizosphaerae</name>
    <dbReference type="NCBI Taxonomy" id="551994"/>
    <lineage>
        <taxon>Bacteria</taxon>
        <taxon>Pseudomonadati</taxon>
        <taxon>Pseudomonadota</taxon>
        <taxon>Betaproteobacteria</taxon>
        <taxon>Nitrosomonadales</taxon>
        <taxon>Methylophilaceae</taxon>
        <taxon>Methylobacillus</taxon>
    </lineage>
</organism>